<dbReference type="Gramene" id="Os04t0603300-01">
    <property type="protein sequence ID" value="Os04t0603300-01"/>
    <property type="gene ID" value="Os04g0603300"/>
</dbReference>
<name>A0A0P0WET3_ORYSJ</name>
<feature type="region of interest" description="Disordered" evidence="1">
    <location>
        <begin position="1"/>
        <end position="33"/>
    </location>
</feature>
<dbReference type="Proteomes" id="UP000000763">
    <property type="component" value="Chromosome 4"/>
</dbReference>
<dbReference type="KEGG" id="dosa:Os04g0603300"/>
<sequence length="108" mass="12105">MPETTRRNERDGEEEERSLNTEEEERGRQRRGTHLDRIVAVRCGARVGSDGGRCDAAGVGPAQTESSPPPNFLLLPDNLPPVSTHAWTGTDTDRWGHLCFLFFLFVVR</sequence>
<protein>
    <submittedName>
        <fullName evidence="2">Os04g0603300 protein</fullName>
    </submittedName>
</protein>
<accession>A0A0P0WET3</accession>
<dbReference type="OMA" id="HAWTGTD"/>
<dbReference type="EMBL" id="AP008210">
    <property type="protein sequence ID" value="BAF15695.1"/>
    <property type="molecule type" value="Genomic_DNA"/>
</dbReference>
<reference evidence="2 3" key="1">
    <citation type="journal article" date="2005" name="Nature">
        <title>The map-based sequence of the rice genome.</title>
        <authorList>
            <consortium name="International rice genome sequencing project (IRGSP)"/>
            <person name="Matsumoto T."/>
            <person name="Wu J."/>
            <person name="Kanamori H."/>
            <person name="Katayose Y."/>
            <person name="Fujisawa M."/>
            <person name="Namiki N."/>
            <person name="Mizuno H."/>
            <person name="Yamamoto K."/>
            <person name="Antonio B.A."/>
            <person name="Baba T."/>
            <person name="Sakata K."/>
            <person name="Nagamura Y."/>
            <person name="Aoki H."/>
            <person name="Arikawa K."/>
            <person name="Arita K."/>
            <person name="Bito T."/>
            <person name="Chiden Y."/>
            <person name="Fujitsuka N."/>
            <person name="Fukunaka R."/>
            <person name="Hamada M."/>
            <person name="Harada C."/>
            <person name="Hayashi A."/>
            <person name="Hijishita S."/>
            <person name="Honda M."/>
            <person name="Hosokawa S."/>
            <person name="Ichikawa Y."/>
            <person name="Idonuma A."/>
            <person name="Iijima M."/>
            <person name="Ikeda M."/>
            <person name="Ikeno M."/>
            <person name="Ito K."/>
            <person name="Ito S."/>
            <person name="Ito T."/>
            <person name="Ito Y."/>
            <person name="Ito Y."/>
            <person name="Iwabuchi A."/>
            <person name="Kamiya K."/>
            <person name="Karasawa W."/>
            <person name="Kurita K."/>
            <person name="Katagiri S."/>
            <person name="Kikuta A."/>
            <person name="Kobayashi H."/>
            <person name="Kobayashi N."/>
            <person name="Machita K."/>
            <person name="Maehara T."/>
            <person name="Masukawa M."/>
            <person name="Mizubayashi T."/>
            <person name="Mukai Y."/>
            <person name="Nagasaki H."/>
            <person name="Nagata Y."/>
            <person name="Naito S."/>
            <person name="Nakashima M."/>
            <person name="Nakama Y."/>
            <person name="Nakamichi Y."/>
            <person name="Nakamura M."/>
            <person name="Meguro A."/>
            <person name="Negishi M."/>
            <person name="Ohta I."/>
            <person name="Ohta T."/>
            <person name="Okamoto M."/>
            <person name="Ono N."/>
            <person name="Saji S."/>
            <person name="Sakaguchi M."/>
            <person name="Sakai K."/>
            <person name="Shibata M."/>
            <person name="Shimokawa T."/>
            <person name="Song J."/>
            <person name="Takazaki Y."/>
            <person name="Terasawa K."/>
            <person name="Tsugane M."/>
            <person name="Tsuji K."/>
            <person name="Ueda S."/>
            <person name="Waki K."/>
            <person name="Yamagata H."/>
            <person name="Yamamoto M."/>
            <person name="Yamamoto S."/>
            <person name="Yamane H."/>
            <person name="Yoshiki S."/>
            <person name="Yoshihara R."/>
            <person name="Yukawa K."/>
            <person name="Zhong H."/>
            <person name="Yano M."/>
            <person name="Yuan Q."/>
            <person name="Ouyang S."/>
            <person name="Liu J."/>
            <person name="Jones K.M."/>
            <person name="Gansberger K."/>
            <person name="Moffat K."/>
            <person name="Hill J."/>
            <person name="Bera J."/>
            <person name="Fadrosh D."/>
            <person name="Jin S."/>
            <person name="Johri S."/>
            <person name="Kim M."/>
            <person name="Overton L."/>
            <person name="Reardon M."/>
            <person name="Tsitrin T."/>
            <person name="Vuong H."/>
            <person name="Weaver B."/>
            <person name="Ciecko A."/>
            <person name="Tallon L."/>
            <person name="Jackson J."/>
            <person name="Pai G."/>
            <person name="Aken S.V."/>
            <person name="Utterback T."/>
            <person name="Reidmuller S."/>
            <person name="Feldblyum T."/>
            <person name="Hsiao J."/>
            <person name="Zismann V."/>
            <person name="Iobst S."/>
            <person name="de Vazeille A.R."/>
            <person name="Buell C.R."/>
            <person name="Ying K."/>
            <person name="Li Y."/>
            <person name="Lu T."/>
            <person name="Huang Y."/>
            <person name="Zhao Q."/>
            <person name="Feng Q."/>
            <person name="Zhang L."/>
            <person name="Zhu J."/>
            <person name="Weng Q."/>
            <person name="Mu J."/>
            <person name="Lu Y."/>
            <person name="Fan D."/>
            <person name="Liu Y."/>
            <person name="Guan J."/>
            <person name="Zhang Y."/>
            <person name="Yu S."/>
            <person name="Liu X."/>
            <person name="Zhang Y."/>
            <person name="Hong G."/>
            <person name="Han B."/>
            <person name="Choisne N."/>
            <person name="Demange N."/>
            <person name="Orjeda G."/>
            <person name="Samain S."/>
            <person name="Cattolico L."/>
            <person name="Pelletier E."/>
            <person name="Couloux A."/>
            <person name="Segurens B."/>
            <person name="Wincker P."/>
            <person name="D'Hont A."/>
            <person name="Scarpelli C."/>
            <person name="Weissenbach J."/>
            <person name="Salanoubat M."/>
            <person name="Quetier F."/>
            <person name="Yu Y."/>
            <person name="Kim H.R."/>
            <person name="Rambo T."/>
            <person name="Currie J."/>
            <person name="Collura K."/>
            <person name="Luo M."/>
            <person name="Yang T."/>
            <person name="Ammiraju J.S.S."/>
            <person name="Engler F."/>
            <person name="Soderlund C."/>
            <person name="Wing R.A."/>
            <person name="Palmer L.E."/>
            <person name="de la Bastide M."/>
            <person name="Spiegel L."/>
            <person name="Nascimento L."/>
            <person name="Zutavern T."/>
            <person name="O'Shaughnessy A."/>
            <person name="Dike S."/>
            <person name="Dedhia N."/>
            <person name="Preston R."/>
            <person name="Balija V."/>
            <person name="McCombie W.R."/>
            <person name="Chow T."/>
            <person name="Chen H."/>
            <person name="Chung M."/>
            <person name="Chen C."/>
            <person name="Shaw J."/>
            <person name="Wu H."/>
            <person name="Hsiao K."/>
            <person name="Chao Y."/>
            <person name="Chu M."/>
            <person name="Cheng C."/>
            <person name="Hour A."/>
            <person name="Lee P."/>
            <person name="Lin S."/>
            <person name="Lin Y."/>
            <person name="Liou J."/>
            <person name="Liu S."/>
            <person name="Hsing Y."/>
            <person name="Raghuvanshi S."/>
            <person name="Mohanty A."/>
            <person name="Bharti A.K."/>
            <person name="Gaur A."/>
            <person name="Gupta V."/>
            <person name="Kumar D."/>
            <person name="Ravi V."/>
            <person name="Vij S."/>
            <person name="Kapur A."/>
            <person name="Khurana P."/>
            <person name="Khurana P."/>
            <person name="Khurana J.P."/>
            <person name="Tyagi A.K."/>
            <person name="Gaikwad K."/>
            <person name="Singh A."/>
            <person name="Dalal V."/>
            <person name="Srivastava S."/>
            <person name="Dixit A."/>
            <person name="Pal A.K."/>
            <person name="Ghazi I.A."/>
            <person name="Yadav M."/>
            <person name="Pandit A."/>
            <person name="Bhargava A."/>
            <person name="Sureshbabu K."/>
            <person name="Batra K."/>
            <person name="Sharma T.R."/>
            <person name="Mohapatra T."/>
            <person name="Singh N.K."/>
            <person name="Messing J."/>
            <person name="Nelson A.B."/>
            <person name="Fuks G."/>
            <person name="Kavchok S."/>
            <person name="Keizer G."/>
            <person name="Linton E."/>
            <person name="Llaca V."/>
            <person name="Song R."/>
            <person name="Tanyolac B."/>
            <person name="Young S."/>
            <person name="Ho-Il K."/>
            <person name="Hahn J.H."/>
            <person name="Sangsakoo G."/>
            <person name="Vanavichit A."/>
            <person name="de Mattos Luiz.A.T."/>
            <person name="Zimmer P.D."/>
            <person name="Malone G."/>
            <person name="Dellagostin O."/>
            <person name="de Oliveira A.C."/>
            <person name="Bevan M."/>
            <person name="Bancroft I."/>
            <person name="Minx P."/>
            <person name="Cordum H."/>
            <person name="Wilson R."/>
            <person name="Cheng Z."/>
            <person name="Jin W."/>
            <person name="Jiang J."/>
            <person name="Leong S.A."/>
            <person name="Iwama H."/>
            <person name="Gojobori T."/>
            <person name="Itoh T."/>
            <person name="Niimura Y."/>
            <person name="Fujii Y."/>
            <person name="Habara T."/>
            <person name="Sakai H."/>
            <person name="Sato Y."/>
            <person name="Wilson G."/>
            <person name="Kumar K."/>
            <person name="McCouch S."/>
            <person name="Juretic N."/>
            <person name="Hoen D."/>
            <person name="Wright S."/>
            <person name="Bruskiewich R."/>
            <person name="Bureau T."/>
            <person name="Miyao A."/>
            <person name="Hirochika H."/>
            <person name="Nishikawa T."/>
            <person name="Kadowaki K."/>
            <person name="Sugiura M."/>
            <person name="Burr B."/>
            <person name="Sasaki T."/>
        </authorList>
    </citation>
    <scope>NUCLEOTIDE SEQUENCE [LARGE SCALE GENOMIC DNA]</scope>
    <source>
        <strain evidence="3">cv. Nipponbare</strain>
    </source>
</reference>
<feature type="compositionally biased region" description="Basic and acidic residues" evidence="1">
    <location>
        <begin position="1"/>
        <end position="10"/>
    </location>
</feature>
<feature type="region of interest" description="Disordered" evidence="1">
    <location>
        <begin position="48"/>
        <end position="72"/>
    </location>
</feature>
<evidence type="ECO:0000256" key="1">
    <source>
        <dbReference type="SAM" id="MobiDB-lite"/>
    </source>
</evidence>
<reference evidence="3" key="2">
    <citation type="journal article" date="2008" name="Nucleic Acids Res.">
        <title>The rice annotation project database (RAP-DB): 2008 update.</title>
        <authorList>
            <consortium name="The rice annotation project (RAP)"/>
        </authorList>
    </citation>
    <scope>GENOME REANNOTATION</scope>
    <source>
        <strain evidence="3">cv. Nipponbare</strain>
    </source>
</reference>
<evidence type="ECO:0000313" key="2">
    <source>
        <dbReference type="EMBL" id="BAF15695.1"/>
    </source>
</evidence>
<dbReference type="AlphaFoldDB" id="A0A0P0WET3"/>
<gene>
    <name evidence="2" type="ordered locus">Os04g0603300</name>
</gene>
<feature type="compositionally biased region" description="Acidic residues" evidence="1">
    <location>
        <begin position="11"/>
        <end position="24"/>
    </location>
</feature>
<organism evidence="2 3">
    <name type="scientific">Oryza sativa subsp. japonica</name>
    <name type="common">Rice</name>
    <dbReference type="NCBI Taxonomy" id="39947"/>
    <lineage>
        <taxon>Eukaryota</taxon>
        <taxon>Viridiplantae</taxon>
        <taxon>Streptophyta</taxon>
        <taxon>Embryophyta</taxon>
        <taxon>Tracheophyta</taxon>
        <taxon>Spermatophyta</taxon>
        <taxon>Magnoliopsida</taxon>
        <taxon>Liliopsida</taxon>
        <taxon>Poales</taxon>
        <taxon>Poaceae</taxon>
        <taxon>BOP clade</taxon>
        <taxon>Oryzoideae</taxon>
        <taxon>Oryzeae</taxon>
        <taxon>Oryzinae</taxon>
        <taxon>Oryza</taxon>
        <taxon>Oryza sativa</taxon>
    </lineage>
</organism>
<proteinExistence type="predicted"/>
<evidence type="ECO:0000313" key="3">
    <source>
        <dbReference type="Proteomes" id="UP000000763"/>
    </source>
</evidence>